<evidence type="ECO:0000313" key="11">
    <source>
        <dbReference type="Proteomes" id="UP001403385"/>
    </source>
</evidence>
<dbReference type="CDD" id="cd19935">
    <property type="entry name" value="REC_OmpR_CusR-like"/>
    <property type="match status" value="1"/>
</dbReference>
<dbReference type="GO" id="GO:0032993">
    <property type="term" value="C:protein-DNA complex"/>
    <property type="evidence" value="ECO:0007669"/>
    <property type="project" value="TreeGrafter"/>
</dbReference>
<keyword evidence="3" id="KW-0805">Transcription regulation</keyword>
<name>A0AAW9RSH1_9BACT</name>
<keyword evidence="2" id="KW-0902">Two-component regulatory system</keyword>
<keyword evidence="5" id="KW-0804">Transcription</keyword>
<dbReference type="EMBL" id="JBDKWZ010000004">
    <property type="protein sequence ID" value="MEN7547872.1"/>
    <property type="molecule type" value="Genomic_DNA"/>
</dbReference>
<dbReference type="Proteomes" id="UP001403385">
    <property type="component" value="Unassembled WGS sequence"/>
</dbReference>
<evidence type="ECO:0000256" key="7">
    <source>
        <dbReference type="PROSITE-ProRule" id="PRU01091"/>
    </source>
</evidence>
<sequence length="230" mass="26301">MKILLVEDEQNIASFVKKGLTEQGYEVMVAYDGPMGLQLASQYDFDLIILDIILPGINGVEVCKKIRETAVQLMPILMLTALGTTENIVQGLDAGADDYLAKPFKFKELLARIRALTRRTMRDSSNTKVLNIADLELDTDMKIARRSGKEIKLTSREYRLLEYLMKHQRKVMSRIDILESVWDVNFDMGTNVVDVYVNYLRNKIDKDFSPKLIHTVIGMGYVMKEGEENR</sequence>
<feature type="DNA-binding region" description="OmpR/PhoB-type" evidence="7">
    <location>
        <begin position="127"/>
        <end position="225"/>
    </location>
</feature>
<organism evidence="10 11">
    <name type="scientific">Rapidithrix thailandica</name>
    <dbReference type="NCBI Taxonomy" id="413964"/>
    <lineage>
        <taxon>Bacteria</taxon>
        <taxon>Pseudomonadati</taxon>
        <taxon>Bacteroidota</taxon>
        <taxon>Cytophagia</taxon>
        <taxon>Cytophagales</taxon>
        <taxon>Flammeovirgaceae</taxon>
        <taxon>Rapidithrix</taxon>
    </lineage>
</organism>
<evidence type="ECO:0000256" key="1">
    <source>
        <dbReference type="ARBA" id="ARBA00022553"/>
    </source>
</evidence>
<dbReference type="Pfam" id="PF00072">
    <property type="entry name" value="Response_reg"/>
    <property type="match status" value="1"/>
</dbReference>
<feature type="modified residue" description="4-aspartylphosphate" evidence="6">
    <location>
        <position position="51"/>
    </location>
</feature>
<dbReference type="InterPro" id="IPR001789">
    <property type="entry name" value="Sig_transdc_resp-reg_receiver"/>
</dbReference>
<dbReference type="PROSITE" id="PS50110">
    <property type="entry name" value="RESPONSE_REGULATORY"/>
    <property type="match status" value="1"/>
</dbReference>
<keyword evidence="4 7" id="KW-0238">DNA-binding</keyword>
<dbReference type="Gene3D" id="6.10.250.690">
    <property type="match status" value="1"/>
</dbReference>
<dbReference type="InterPro" id="IPR036388">
    <property type="entry name" value="WH-like_DNA-bd_sf"/>
</dbReference>
<feature type="domain" description="Response regulatory" evidence="8">
    <location>
        <begin position="2"/>
        <end position="117"/>
    </location>
</feature>
<evidence type="ECO:0000313" key="10">
    <source>
        <dbReference type="EMBL" id="MEN7547872.1"/>
    </source>
</evidence>
<dbReference type="SMART" id="SM00862">
    <property type="entry name" value="Trans_reg_C"/>
    <property type="match status" value="1"/>
</dbReference>
<dbReference type="GO" id="GO:0005829">
    <property type="term" value="C:cytosol"/>
    <property type="evidence" value="ECO:0007669"/>
    <property type="project" value="TreeGrafter"/>
</dbReference>
<protein>
    <submittedName>
        <fullName evidence="10">Response regulator transcription factor</fullName>
    </submittedName>
</protein>
<dbReference type="InterPro" id="IPR011006">
    <property type="entry name" value="CheY-like_superfamily"/>
</dbReference>
<evidence type="ECO:0000256" key="4">
    <source>
        <dbReference type="ARBA" id="ARBA00023125"/>
    </source>
</evidence>
<dbReference type="FunFam" id="3.40.50.2300:FF:000001">
    <property type="entry name" value="DNA-binding response regulator PhoB"/>
    <property type="match status" value="1"/>
</dbReference>
<dbReference type="SMART" id="SM00448">
    <property type="entry name" value="REC"/>
    <property type="match status" value="1"/>
</dbReference>
<dbReference type="GO" id="GO:0000156">
    <property type="term" value="F:phosphorelay response regulator activity"/>
    <property type="evidence" value="ECO:0007669"/>
    <property type="project" value="TreeGrafter"/>
</dbReference>
<dbReference type="FunFam" id="1.10.10.10:FF:000005">
    <property type="entry name" value="Two-component system response regulator"/>
    <property type="match status" value="1"/>
</dbReference>
<keyword evidence="11" id="KW-1185">Reference proteome</keyword>
<evidence type="ECO:0000256" key="3">
    <source>
        <dbReference type="ARBA" id="ARBA00023015"/>
    </source>
</evidence>
<comment type="caution">
    <text evidence="10">The sequence shown here is derived from an EMBL/GenBank/DDBJ whole genome shotgun (WGS) entry which is preliminary data.</text>
</comment>
<evidence type="ECO:0000256" key="5">
    <source>
        <dbReference type="ARBA" id="ARBA00023163"/>
    </source>
</evidence>
<dbReference type="PROSITE" id="PS51755">
    <property type="entry name" value="OMPR_PHOB"/>
    <property type="match status" value="1"/>
</dbReference>
<dbReference type="GO" id="GO:0006355">
    <property type="term" value="P:regulation of DNA-templated transcription"/>
    <property type="evidence" value="ECO:0007669"/>
    <property type="project" value="InterPro"/>
</dbReference>
<accession>A0AAW9RSH1</accession>
<reference evidence="10 11" key="1">
    <citation type="submission" date="2024-04" db="EMBL/GenBank/DDBJ databases">
        <title>Novel genus in family Flammeovirgaceae.</title>
        <authorList>
            <person name="Nguyen T.H."/>
            <person name="Vuong T.Q."/>
            <person name="Le H."/>
            <person name="Kim S.-G."/>
        </authorList>
    </citation>
    <scope>NUCLEOTIDE SEQUENCE [LARGE SCALE GENOMIC DNA]</scope>
    <source>
        <strain evidence="10 11">JCM 23209</strain>
    </source>
</reference>
<evidence type="ECO:0000259" key="9">
    <source>
        <dbReference type="PROSITE" id="PS51755"/>
    </source>
</evidence>
<keyword evidence="1 6" id="KW-0597">Phosphoprotein</keyword>
<dbReference type="GO" id="GO:0000976">
    <property type="term" value="F:transcription cis-regulatory region binding"/>
    <property type="evidence" value="ECO:0007669"/>
    <property type="project" value="TreeGrafter"/>
</dbReference>
<dbReference type="PANTHER" id="PTHR48111:SF22">
    <property type="entry name" value="REGULATOR OF RPOS"/>
    <property type="match status" value="1"/>
</dbReference>
<evidence type="ECO:0000259" key="8">
    <source>
        <dbReference type="PROSITE" id="PS50110"/>
    </source>
</evidence>
<gene>
    <name evidence="10" type="ORF">AAG747_08130</name>
</gene>
<dbReference type="RefSeq" id="WP_346820653.1">
    <property type="nucleotide sequence ID" value="NZ_JBDKWZ010000004.1"/>
</dbReference>
<dbReference type="Pfam" id="PF00486">
    <property type="entry name" value="Trans_reg_C"/>
    <property type="match status" value="1"/>
</dbReference>
<dbReference type="AlphaFoldDB" id="A0AAW9RSH1"/>
<dbReference type="PANTHER" id="PTHR48111">
    <property type="entry name" value="REGULATOR OF RPOS"/>
    <property type="match status" value="1"/>
</dbReference>
<dbReference type="Gene3D" id="1.10.10.10">
    <property type="entry name" value="Winged helix-like DNA-binding domain superfamily/Winged helix DNA-binding domain"/>
    <property type="match status" value="1"/>
</dbReference>
<proteinExistence type="predicted"/>
<dbReference type="InterPro" id="IPR039420">
    <property type="entry name" value="WalR-like"/>
</dbReference>
<dbReference type="Gene3D" id="3.40.50.2300">
    <property type="match status" value="1"/>
</dbReference>
<feature type="domain" description="OmpR/PhoB-type" evidence="9">
    <location>
        <begin position="127"/>
        <end position="225"/>
    </location>
</feature>
<evidence type="ECO:0000256" key="6">
    <source>
        <dbReference type="PROSITE-ProRule" id="PRU00169"/>
    </source>
</evidence>
<evidence type="ECO:0000256" key="2">
    <source>
        <dbReference type="ARBA" id="ARBA00023012"/>
    </source>
</evidence>
<dbReference type="InterPro" id="IPR001867">
    <property type="entry name" value="OmpR/PhoB-type_DNA-bd"/>
</dbReference>
<dbReference type="SUPFAM" id="SSF52172">
    <property type="entry name" value="CheY-like"/>
    <property type="match status" value="1"/>
</dbReference>
<dbReference type="CDD" id="cd00383">
    <property type="entry name" value="trans_reg_C"/>
    <property type="match status" value="1"/>
</dbReference>